<gene>
    <name evidence="1" type="ORF">R6G71_00765</name>
    <name evidence="2" type="ORF">SAMN05421878_102184</name>
</gene>
<evidence type="ECO:0000313" key="2">
    <source>
        <dbReference type="EMBL" id="SDE13018.1"/>
    </source>
</evidence>
<dbReference type="Proteomes" id="UP000182744">
    <property type="component" value="Unassembled WGS sequence"/>
</dbReference>
<name>A0A1G7ADJ8_9ACTO</name>
<evidence type="ECO:0000313" key="1">
    <source>
        <dbReference type="EMBL" id="MDY5152591.1"/>
    </source>
</evidence>
<reference evidence="1" key="3">
    <citation type="submission" date="2023-10" db="EMBL/GenBank/DDBJ databases">
        <title>Whole Genome based description of the genera Actinobaculum and Actinotignum reveals a complex phylogenetic relationship within the species included in the genus Actinotignum.</title>
        <authorList>
            <person name="Jensen C.S."/>
            <person name="Dargis R."/>
            <person name="Kemp M."/>
            <person name="Christensen J.J."/>
        </authorList>
    </citation>
    <scope>NUCLEOTIDE SEQUENCE</scope>
    <source>
        <strain evidence="1">Actinobaculum_suis_CCUG19206T</strain>
    </source>
</reference>
<reference evidence="3" key="2">
    <citation type="submission" date="2016-10" db="EMBL/GenBank/DDBJ databases">
        <authorList>
            <person name="Varghese N."/>
        </authorList>
    </citation>
    <scope>NUCLEOTIDE SEQUENCE [LARGE SCALE GENOMIC DNA]</scope>
    <source>
        <strain evidence="3">DSM 20639</strain>
    </source>
</reference>
<dbReference type="EMBL" id="FNAU01000002">
    <property type="protein sequence ID" value="SDE13018.1"/>
    <property type="molecule type" value="Genomic_DNA"/>
</dbReference>
<organism evidence="2 3">
    <name type="scientific">Actinobaculum suis</name>
    <dbReference type="NCBI Taxonomy" id="1657"/>
    <lineage>
        <taxon>Bacteria</taxon>
        <taxon>Bacillati</taxon>
        <taxon>Actinomycetota</taxon>
        <taxon>Actinomycetes</taxon>
        <taxon>Actinomycetales</taxon>
        <taxon>Actinomycetaceae</taxon>
        <taxon>Actinobaculum</taxon>
    </lineage>
</organism>
<dbReference type="Proteomes" id="UP001273799">
    <property type="component" value="Unassembled WGS sequence"/>
</dbReference>
<protein>
    <submittedName>
        <fullName evidence="2">Uncharacterized protein</fullName>
    </submittedName>
</protein>
<dbReference type="AlphaFoldDB" id="A0A1G7ADJ8"/>
<keyword evidence="3" id="KW-1185">Reference proteome</keyword>
<reference evidence="2" key="1">
    <citation type="submission" date="2016-10" db="EMBL/GenBank/DDBJ databases">
        <authorList>
            <person name="de Groot N.N."/>
        </authorList>
    </citation>
    <scope>NUCLEOTIDE SEQUENCE [LARGE SCALE GENOMIC DNA]</scope>
    <source>
        <strain evidence="2">DSM 20639</strain>
    </source>
</reference>
<accession>A0A1G7ADJ8</accession>
<proteinExistence type="predicted"/>
<evidence type="ECO:0000313" key="3">
    <source>
        <dbReference type="Proteomes" id="UP000182744"/>
    </source>
</evidence>
<dbReference type="RefSeq" id="WP_143021743.1">
    <property type="nucleotide sequence ID" value="NZ_FNAU01000002.1"/>
</dbReference>
<sequence length="175" mass="19987">MSRQDYFRAGLRSVIASEPWPQGVEDVRRYLRVYRGARLAGEAFPGQELPDCEKQLMASGFCSRRIGGIFWGRAGIFVVPYRGASEDDISALGTTAVALLQDLQNLQESAFRSSWVEEWKTLFPAWHLPGFSEEMGINAFIEVARRLVFRGFAEDFTSWERELAEFLRGEDHDQE</sequence>
<dbReference type="EMBL" id="JAWNFU010000001">
    <property type="protein sequence ID" value="MDY5152591.1"/>
    <property type="molecule type" value="Genomic_DNA"/>
</dbReference>